<evidence type="ECO:0000256" key="4">
    <source>
        <dbReference type="ARBA" id="ARBA00023237"/>
    </source>
</evidence>
<dbReference type="PANTHER" id="PTHR34001">
    <property type="entry name" value="BLL7405 PROTEIN"/>
    <property type="match status" value="1"/>
</dbReference>
<evidence type="ECO:0000256" key="5">
    <source>
        <dbReference type="ARBA" id="ARBA00038306"/>
    </source>
</evidence>
<evidence type="ECO:0000259" key="7">
    <source>
        <dbReference type="Pfam" id="PF13505"/>
    </source>
</evidence>
<dbReference type="SUPFAM" id="SSF56925">
    <property type="entry name" value="OMPA-like"/>
    <property type="match status" value="1"/>
</dbReference>
<dbReference type="EMBL" id="CP061379">
    <property type="protein sequence ID" value="QPF93062.1"/>
    <property type="molecule type" value="Genomic_DNA"/>
</dbReference>
<dbReference type="RefSeq" id="WP_195802581.1">
    <property type="nucleotide sequence ID" value="NZ_CP061379.1"/>
</dbReference>
<gene>
    <name evidence="8" type="ORF">IC761_07265</name>
</gene>
<reference evidence="8 9" key="1">
    <citation type="submission" date="2020-09" db="EMBL/GenBank/DDBJ databases">
        <title>Complete genomes of bradyrhizobia occurring on native shrubby legumes in Australia.</title>
        <authorList>
            <person name="Lafay B."/>
        </authorList>
    </citation>
    <scope>NUCLEOTIDE SEQUENCE [LARGE SCALE GENOMIC DNA]</scope>
    <source>
        <strain evidence="8 9">BDV5040</strain>
    </source>
</reference>
<comment type="similarity">
    <text evidence="5">Belongs to the Omp25/RopB family.</text>
</comment>
<dbReference type="InterPro" id="IPR051692">
    <property type="entry name" value="OMP-like"/>
</dbReference>
<protein>
    <submittedName>
        <fullName evidence="8">Porin family protein</fullName>
    </submittedName>
</protein>
<keyword evidence="3" id="KW-0472">Membrane</keyword>
<name>A0A7S9D8B8_9BRAD</name>
<evidence type="ECO:0000256" key="3">
    <source>
        <dbReference type="ARBA" id="ARBA00023136"/>
    </source>
</evidence>
<dbReference type="InterPro" id="IPR011250">
    <property type="entry name" value="OMP/PagP_B-barrel"/>
</dbReference>
<proteinExistence type="inferred from homology"/>
<comment type="subcellular location">
    <subcellularLocation>
        <location evidence="1">Cell outer membrane</location>
    </subcellularLocation>
</comment>
<evidence type="ECO:0000313" key="9">
    <source>
        <dbReference type="Proteomes" id="UP000594621"/>
    </source>
</evidence>
<keyword evidence="9" id="KW-1185">Reference proteome</keyword>
<organism evidence="8 9">
    <name type="scientific">Bradyrhizobium commune</name>
    <dbReference type="NCBI Taxonomy" id="83627"/>
    <lineage>
        <taxon>Bacteria</taxon>
        <taxon>Pseudomonadati</taxon>
        <taxon>Pseudomonadota</taxon>
        <taxon>Alphaproteobacteria</taxon>
        <taxon>Hyphomicrobiales</taxon>
        <taxon>Nitrobacteraceae</taxon>
        <taxon>Bradyrhizobium</taxon>
    </lineage>
</organism>
<evidence type="ECO:0000256" key="1">
    <source>
        <dbReference type="ARBA" id="ARBA00004442"/>
    </source>
</evidence>
<dbReference type="AlphaFoldDB" id="A0A7S9D8B8"/>
<keyword evidence="4" id="KW-0998">Cell outer membrane</keyword>
<sequence>MKLRLTSILSSLMLVTGLGAASAADMAVKALPPPPVVDSWTGFYLGINAGGIWGRNHLTSTPADPGTTAFWAACFAAGACPRDYGHNTGTSGEVGGQLGYNWQVKSIVFGVETDFQWTDVKSTASVALPNTGTGFVPYNGAASSKLEWFGTTRGRLGFLATPNLLLYGTGGVAYGSVANSWTANFPATGQLVAGFNRSTQVGWVAGAGAEWKFNHNWIVGVEYLHMELQSHSFGATGSGSAGCTALICNFNVNAGDFKTDAVRARLSYEFAAGPVVAKY</sequence>
<feature type="chain" id="PRO_5032601982" evidence="6">
    <location>
        <begin position="24"/>
        <end position="279"/>
    </location>
</feature>
<evidence type="ECO:0000256" key="6">
    <source>
        <dbReference type="SAM" id="SignalP"/>
    </source>
</evidence>
<feature type="signal peptide" evidence="6">
    <location>
        <begin position="1"/>
        <end position="23"/>
    </location>
</feature>
<dbReference type="KEGG" id="bcou:IC761_07265"/>
<dbReference type="PANTHER" id="PTHR34001:SF3">
    <property type="entry name" value="BLL7405 PROTEIN"/>
    <property type="match status" value="1"/>
</dbReference>
<dbReference type="Pfam" id="PF13505">
    <property type="entry name" value="OMP_b-brl"/>
    <property type="match status" value="1"/>
</dbReference>
<accession>A0A7S9D8B8</accession>
<dbReference type="Proteomes" id="UP000594621">
    <property type="component" value="Chromosome"/>
</dbReference>
<evidence type="ECO:0000313" key="8">
    <source>
        <dbReference type="EMBL" id="QPF93062.1"/>
    </source>
</evidence>
<dbReference type="InterPro" id="IPR027385">
    <property type="entry name" value="Beta-barrel_OMP"/>
</dbReference>
<keyword evidence="2 6" id="KW-0732">Signal</keyword>
<dbReference type="GO" id="GO:0009279">
    <property type="term" value="C:cell outer membrane"/>
    <property type="evidence" value="ECO:0007669"/>
    <property type="project" value="UniProtKB-SubCell"/>
</dbReference>
<evidence type="ECO:0000256" key="2">
    <source>
        <dbReference type="ARBA" id="ARBA00022729"/>
    </source>
</evidence>
<feature type="domain" description="Outer membrane protein beta-barrel" evidence="7">
    <location>
        <begin position="17"/>
        <end position="270"/>
    </location>
</feature>
<dbReference type="Gene3D" id="2.40.160.20">
    <property type="match status" value="1"/>
</dbReference>